<dbReference type="InterPro" id="IPR009053">
    <property type="entry name" value="Prefoldin"/>
</dbReference>
<dbReference type="Gene3D" id="1.10.287.370">
    <property type="match status" value="1"/>
</dbReference>
<dbReference type="Proteomes" id="UP001153365">
    <property type="component" value="Unassembled WGS sequence"/>
</dbReference>
<proteinExistence type="predicted"/>
<dbReference type="EMBL" id="CALTRL010001494">
    <property type="protein sequence ID" value="CAH7672736.1"/>
    <property type="molecule type" value="Genomic_DNA"/>
</dbReference>
<sequence>MACIDAIARNIESIEALNNHFCPRLERLVLNLCEALRTHGADLVQREAWLEAFKFWNMPRLVKIRKDSLDDYGDDQEGVDEDEEAVRTWSNFGWTTLDCLMIRWMTQQMRNQINVQDLKPDQLASVKDQLSQELVQLTNSFGQLKGAIAKFNGGIEAIESIRSKSND</sequence>
<keyword evidence="2" id="KW-1185">Reference proteome</keyword>
<comment type="caution">
    <text evidence="1">The sequence shown here is derived from an EMBL/GenBank/DDBJ whole genome shotgun (WGS) entry which is preliminary data.</text>
</comment>
<evidence type="ECO:0000313" key="2">
    <source>
        <dbReference type="Proteomes" id="UP001153365"/>
    </source>
</evidence>
<protein>
    <submittedName>
        <fullName evidence="1">Uncharacterized protein</fullName>
    </submittedName>
</protein>
<accession>A0AAV0AWM6</accession>
<dbReference type="AlphaFoldDB" id="A0AAV0AWM6"/>
<name>A0AAV0AWM6_PHAPC</name>
<organism evidence="1 2">
    <name type="scientific">Phakopsora pachyrhizi</name>
    <name type="common">Asian soybean rust disease fungus</name>
    <dbReference type="NCBI Taxonomy" id="170000"/>
    <lineage>
        <taxon>Eukaryota</taxon>
        <taxon>Fungi</taxon>
        <taxon>Dikarya</taxon>
        <taxon>Basidiomycota</taxon>
        <taxon>Pucciniomycotina</taxon>
        <taxon>Pucciniomycetes</taxon>
        <taxon>Pucciniales</taxon>
        <taxon>Phakopsoraceae</taxon>
        <taxon>Phakopsora</taxon>
    </lineage>
</organism>
<reference evidence="1" key="1">
    <citation type="submission" date="2022-06" db="EMBL/GenBank/DDBJ databases">
        <authorList>
            <consortium name="SYNGENTA / RWTH Aachen University"/>
        </authorList>
    </citation>
    <scope>NUCLEOTIDE SEQUENCE</scope>
</reference>
<evidence type="ECO:0000313" key="1">
    <source>
        <dbReference type="EMBL" id="CAH7672736.1"/>
    </source>
</evidence>
<gene>
    <name evidence="1" type="ORF">PPACK8108_LOCUS7570</name>
</gene>